<dbReference type="Proteomes" id="UP000224130">
    <property type="component" value="Unassembled WGS sequence"/>
</dbReference>
<feature type="transmembrane region" description="Helical" evidence="7">
    <location>
        <begin position="154"/>
        <end position="182"/>
    </location>
</feature>
<sequence>MTDATPARPGTAGEVFRAFLRLGLTSFGGPVAHLGYFRDDLVARRRWVDDRAYGELVALGQFLPGPASSQVGFALGLTRAGWAGALAAWFAFTVPSAVLMVAFASGTSVLGTTVGAGVVAGLKVVAVAVVAHAVQGMARSLTPDAPRAGIAVGAALLVLLVGGPVAQVGAVAAGVAAGLLWCRTAEQVAPAGLRSGVSRRTGAAALVLFAVLLAALPVAAAVTGGRLLDVVDGAFRSGALVFGGGHVVLPLLEAEAVGGGWVTPEQFLAGYGAAQALPGPLFAFAAYLGALALPGSALLGAAAALVAVFLPGFLLLVGVLPFWDAVRARPSAQAALRGANAAVVGVLAAALYDPVFVTAVTGPATFGLALVCFVALTAWRVPPWGVVLVGAAGGVLLALL</sequence>
<dbReference type="GO" id="GO:0015109">
    <property type="term" value="F:chromate transmembrane transporter activity"/>
    <property type="evidence" value="ECO:0007669"/>
    <property type="project" value="InterPro"/>
</dbReference>
<dbReference type="PANTHER" id="PTHR33567">
    <property type="entry name" value="CHROMATE ION TRANSPORTER (EUROFUNG)"/>
    <property type="match status" value="1"/>
</dbReference>
<feature type="transmembrane region" description="Helical" evidence="7">
    <location>
        <begin position="203"/>
        <end position="222"/>
    </location>
</feature>
<dbReference type="InterPro" id="IPR014047">
    <property type="entry name" value="Chr_Tranpt_l_chain"/>
</dbReference>
<evidence type="ECO:0000256" key="7">
    <source>
        <dbReference type="SAM" id="Phobius"/>
    </source>
</evidence>
<gene>
    <name evidence="8" type="ORF">ATJ88_0160</name>
</gene>
<reference evidence="8 9" key="1">
    <citation type="submission" date="2017-10" db="EMBL/GenBank/DDBJ databases">
        <title>Sequencing the genomes of 1000 actinobacteria strains.</title>
        <authorList>
            <person name="Klenk H.-P."/>
        </authorList>
    </citation>
    <scope>NUCLEOTIDE SEQUENCE [LARGE SCALE GENOMIC DNA]</scope>
    <source>
        <strain evidence="8 9">DSM 21863</strain>
    </source>
</reference>
<feature type="transmembrane region" description="Helical" evidence="7">
    <location>
        <begin position="234"/>
        <end position="252"/>
    </location>
</feature>
<evidence type="ECO:0000256" key="4">
    <source>
        <dbReference type="ARBA" id="ARBA00022692"/>
    </source>
</evidence>
<accession>A0A2A9ERL8</accession>
<evidence type="ECO:0000313" key="9">
    <source>
        <dbReference type="Proteomes" id="UP000224130"/>
    </source>
</evidence>
<keyword evidence="4 7" id="KW-0812">Transmembrane</keyword>
<dbReference type="PANTHER" id="PTHR33567:SF3">
    <property type="entry name" value="CHROMATE ION TRANSPORTER (EUROFUNG)"/>
    <property type="match status" value="1"/>
</dbReference>
<feature type="transmembrane region" description="Helical" evidence="7">
    <location>
        <begin position="273"/>
        <end position="293"/>
    </location>
</feature>
<keyword evidence="9" id="KW-1185">Reference proteome</keyword>
<evidence type="ECO:0000256" key="5">
    <source>
        <dbReference type="ARBA" id="ARBA00022989"/>
    </source>
</evidence>
<dbReference type="EMBL" id="PDJJ01000001">
    <property type="protein sequence ID" value="PFG41518.1"/>
    <property type="molecule type" value="Genomic_DNA"/>
</dbReference>
<feature type="transmembrane region" description="Helical" evidence="7">
    <location>
        <begin position="299"/>
        <end position="322"/>
    </location>
</feature>
<evidence type="ECO:0000256" key="2">
    <source>
        <dbReference type="ARBA" id="ARBA00005262"/>
    </source>
</evidence>
<dbReference type="PIRSF" id="PIRSF004810">
    <property type="entry name" value="ChrA"/>
    <property type="match status" value="1"/>
</dbReference>
<dbReference type="GO" id="GO:0005886">
    <property type="term" value="C:plasma membrane"/>
    <property type="evidence" value="ECO:0007669"/>
    <property type="project" value="UniProtKB-SubCell"/>
</dbReference>
<dbReference type="Pfam" id="PF02417">
    <property type="entry name" value="Chromate_transp"/>
    <property type="match status" value="2"/>
</dbReference>
<name>A0A2A9ERL8_9MICO</name>
<keyword evidence="6 7" id="KW-0472">Membrane</keyword>
<comment type="subcellular location">
    <subcellularLocation>
        <location evidence="1">Cell membrane</location>
        <topology evidence="1">Multi-pass membrane protein</topology>
    </subcellularLocation>
</comment>
<keyword evidence="5 7" id="KW-1133">Transmembrane helix</keyword>
<dbReference type="AlphaFoldDB" id="A0A2A9ERL8"/>
<protein>
    <submittedName>
        <fullName evidence="8">Chromate transporter</fullName>
    </submittedName>
</protein>
<evidence type="ECO:0000313" key="8">
    <source>
        <dbReference type="EMBL" id="PFG41518.1"/>
    </source>
</evidence>
<dbReference type="NCBIfam" id="TIGR00937">
    <property type="entry name" value="2A51"/>
    <property type="match status" value="1"/>
</dbReference>
<feature type="transmembrane region" description="Helical" evidence="7">
    <location>
        <begin position="110"/>
        <end position="134"/>
    </location>
</feature>
<feature type="transmembrane region" description="Helical" evidence="7">
    <location>
        <begin position="383"/>
        <end position="399"/>
    </location>
</feature>
<dbReference type="OrthoDB" id="8969999at2"/>
<evidence type="ECO:0000256" key="1">
    <source>
        <dbReference type="ARBA" id="ARBA00004651"/>
    </source>
</evidence>
<evidence type="ECO:0000256" key="6">
    <source>
        <dbReference type="ARBA" id="ARBA00023136"/>
    </source>
</evidence>
<comment type="caution">
    <text evidence="8">The sequence shown here is derived from an EMBL/GenBank/DDBJ whole genome shotgun (WGS) entry which is preliminary data.</text>
</comment>
<comment type="similarity">
    <text evidence="2">Belongs to the chromate ion transporter (CHR) (TC 2.A.51) family.</text>
</comment>
<proteinExistence type="inferred from homology"/>
<dbReference type="RefSeq" id="WP_098462015.1">
    <property type="nucleotide sequence ID" value="NZ_PDJJ01000001.1"/>
</dbReference>
<evidence type="ECO:0000256" key="3">
    <source>
        <dbReference type="ARBA" id="ARBA00022475"/>
    </source>
</evidence>
<feature type="transmembrane region" description="Helical" evidence="7">
    <location>
        <begin position="82"/>
        <end position="103"/>
    </location>
</feature>
<keyword evidence="3" id="KW-1003">Cell membrane</keyword>
<organism evidence="8 9">
    <name type="scientific">Isoptericola jiangsuensis</name>
    <dbReference type="NCBI Taxonomy" id="548579"/>
    <lineage>
        <taxon>Bacteria</taxon>
        <taxon>Bacillati</taxon>
        <taxon>Actinomycetota</taxon>
        <taxon>Actinomycetes</taxon>
        <taxon>Micrococcales</taxon>
        <taxon>Promicromonosporaceae</taxon>
        <taxon>Isoptericola</taxon>
    </lineage>
</organism>
<dbReference type="InterPro" id="IPR003370">
    <property type="entry name" value="Chromate_transpt"/>
</dbReference>